<proteinExistence type="predicted"/>
<reference evidence="1 2" key="2">
    <citation type="journal article" date="2016" name="Int. J. Syst. Evol. Microbiol.">
        <title>Bacillus gobiensis sp. nov., isolated from a soil sample.</title>
        <authorList>
            <person name="Liu B."/>
            <person name="Liu G.H."/>
            <person name="Cetin S."/>
            <person name="Schumann P."/>
            <person name="Pan Z.Z."/>
            <person name="Chen Q.Q."/>
        </authorList>
    </citation>
    <scope>NUCLEOTIDE SEQUENCE [LARGE SCALE GENOMIC DNA]</scope>
    <source>
        <strain evidence="1 2">FJAT-4402</strain>
    </source>
</reference>
<protein>
    <submittedName>
        <fullName evidence="1">Uncharacterized protein</fullName>
    </submittedName>
</protein>
<name>A0A0M4G8L1_9BACI</name>
<dbReference type="AlphaFoldDB" id="A0A0M4G8L1"/>
<reference evidence="2" key="1">
    <citation type="submission" date="2015-08" db="EMBL/GenBank/DDBJ databases">
        <title>Genome sequencing project for genomic taxonomy and phylogenomics of Bacillus-like bacteria.</title>
        <authorList>
            <person name="Liu B."/>
            <person name="Wang J."/>
            <person name="Zhu Y."/>
            <person name="Liu G."/>
            <person name="Chen Q."/>
            <person name="Chen Z."/>
            <person name="Lan J."/>
            <person name="Che J."/>
            <person name="Ge C."/>
            <person name="Shi H."/>
            <person name="Pan Z."/>
            <person name="Liu X."/>
        </authorList>
    </citation>
    <scope>NUCLEOTIDE SEQUENCE [LARGE SCALE GENOMIC DNA]</scope>
    <source>
        <strain evidence="2">FJAT-4402</strain>
    </source>
</reference>
<keyword evidence="2" id="KW-1185">Reference proteome</keyword>
<evidence type="ECO:0000313" key="2">
    <source>
        <dbReference type="Proteomes" id="UP000067625"/>
    </source>
</evidence>
<dbReference type="EMBL" id="CP012600">
    <property type="protein sequence ID" value="ALC81558.1"/>
    <property type="molecule type" value="Genomic_DNA"/>
</dbReference>
<dbReference type="Proteomes" id="UP000067625">
    <property type="component" value="Chromosome"/>
</dbReference>
<dbReference type="PATRIC" id="fig|1441095.3.peg.1773"/>
<gene>
    <name evidence="1" type="ORF">AM592_08060</name>
</gene>
<accession>A0A0M4G8L1</accession>
<organism evidence="1 2">
    <name type="scientific">Bacillus gobiensis</name>
    <dbReference type="NCBI Taxonomy" id="1441095"/>
    <lineage>
        <taxon>Bacteria</taxon>
        <taxon>Bacillati</taxon>
        <taxon>Bacillota</taxon>
        <taxon>Bacilli</taxon>
        <taxon>Bacillales</taxon>
        <taxon>Bacillaceae</taxon>
        <taxon>Bacillus</taxon>
    </lineage>
</organism>
<evidence type="ECO:0000313" key="1">
    <source>
        <dbReference type="EMBL" id="ALC81558.1"/>
    </source>
</evidence>
<sequence>MDAVISALIPFYEAYLTEVAKEFQTGEYEAYHKCPSYSGAKAIQQAIWLLEIYYWGETKTISIERAV</sequence>
<dbReference type="STRING" id="1441095.AM592_08060"/>
<dbReference type="RefSeq" id="WP_053603317.1">
    <property type="nucleotide sequence ID" value="NZ_CP012600.1"/>
</dbReference>